<dbReference type="EMBL" id="ATBP01000148">
    <property type="protein sequence ID" value="ETR72426.1"/>
    <property type="molecule type" value="Genomic_DNA"/>
</dbReference>
<evidence type="ECO:0000256" key="1">
    <source>
        <dbReference type="ARBA" id="ARBA00000085"/>
    </source>
</evidence>
<evidence type="ECO:0000256" key="5">
    <source>
        <dbReference type="SAM" id="Coils"/>
    </source>
</evidence>
<gene>
    <name evidence="7" type="ORF">OMM_07509</name>
</gene>
<evidence type="ECO:0000259" key="6">
    <source>
        <dbReference type="PROSITE" id="PS50109"/>
    </source>
</evidence>
<proteinExistence type="predicted"/>
<reference evidence="8" key="1">
    <citation type="submission" date="2012-11" db="EMBL/GenBank/DDBJ databases">
        <authorList>
            <person name="Lucero-Rivera Y.E."/>
            <person name="Tovar-Ramirez D."/>
        </authorList>
    </citation>
    <scope>NUCLEOTIDE SEQUENCE [LARGE SCALE GENOMIC DNA]</scope>
    <source>
        <strain evidence="8">Araruama</strain>
    </source>
</reference>
<dbReference type="InterPro" id="IPR004358">
    <property type="entry name" value="Sig_transdc_His_kin-like_C"/>
</dbReference>
<dbReference type="GO" id="GO:0000155">
    <property type="term" value="F:phosphorelay sensor kinase activity"/>
    <property type="evidence" value="ECO:0007669"/>
    <property type="project" value="InterPro"/>
</dbReference>
<dbReference type="PRINTS" id="PR00344">
    <property type="entry name" value="BCTRLSENSOR"/>
</dbReference>
<dbReference type="PANTHER" id="PTHR45339">
    <property type="entry name" value="HYBRID SIGNAL TRANSDUCTION HISTIDINE KINASE J"/>
    <property type="match status" value="1"/>
</dbReference>
<feature type="coiled-coil region" evidence="5">
    <location>
        <begin position="4"/>
        <end position="48"/>
    </location>
</feature>
<keyword evidence="5" id="KW-0175">Coiled coil</keyword>
<dbReference type="SMART" id="SM00388">
    <property type="entry name" value="HisKA"/>
    <property type="match status" value="1"/>
</dbReference>
<protein>
    <recommendedName>
        <fullName evidence="2">histidine kinase</fullName>
        <ecNumber evidence="2">2.7.13.3</ecNumber>
    </recommendedName>
</protein>
<dbReference type="Pfam" id="PF00512">
    <property type="entry name" value="HisKA"/>
    <property type="match status" value="1"/>
</dbReference>
<dbReference type="CDD" id="cd00082">
    <property type="entry name" value="HisKA"/>
    <property type="match status" value="1"/>
</dbReference>
<dbReference type="Pfam" id="PF02518">
    <property type="entry name" value="HATPase_c"/>
    <property type="match status" value="1"/>
</dbReference>
<dbReference type="AlphaFoldDB" id="A0A1V1PCC7"/>
<dbReference type="InterPro" id="IPR036097">
    <property type="entry name" value="HisK_dim/P_sf"/>
</dbReference>
<dbReference type="FunFam" id="3.30.565.10:FF:000010">
    <property type="entry name" value="Sensor histidine kinase RcsC"/>
    <property type="match status" value="1"/>
</dbReference>
<dbReference type="SUPFAM" id="SSF55874">
    <property type="entry name" value="ATPase domain of HSP90 chaperone/DNA topoisomerase II/histidine kinase"/>
    <property type="match status" value="1"/>
</dbReference>
<evidence type="ECO:0000256" key="3">
    <source>
        <dbReference type="ARBA" id="ARBA00022553"/>
    </source>
</evidence>
<organism evidence="7 8">
    <name type="scientific">Candidatus Magnetoglobus multicellularis str. Araruama</name>
    <dbReference type="NCBI Taxonomy" id="890399"/>
    <lineage>
        <taxon>Bacteria</taxon>
        <taxon>Pseudomonadati</taxon>
        <taxon>Thermodesulfobacteriota</taxon>
        <taxon>Desulfobacteria</taxon>
        <taxon>Desulfobacterales</taxon>
        <taxon>Desulfobacteraceae</taxon>
        <taxon>Candidatus Magnetoglobus</taxon>
    </lineage>
</organism>
<comment type="caution">
    <text evidence="7">The sequence shown here is derived from an EMBL/GenBank/DDBJ whole genome shotgun (WGS) entry which is preliminary data.</text>
</comment>
<evidence type="ECO:0000313" key="7">
    <source>
        <dbReference type="EMBL" id="ETR72426.1"/>
    </source>
</evidence>
<feature type="domain" description="Histidine kinase" evidence="6">
    <location>
        <begin position="52"/>
        <end position="273"/>
    </location>
</feature>
<dbReference type="Proteomes" id="UP000189670">
    <property type="component" value="Unassembled WGS sequence"/>
</dbReference>
<evidence type="ECO:0000256" key="2">
    <source>
        <dbReference type="ARBA" id="ARBA00012438"/>
    </source>
</evidence>
<evidence type="ECO:0000256" key="4">
    <source>
        <dbReference type="ARBA" id="ARBA00023012"/>
    </source>
</evidence>
<dbReference type="CDD" id="cd16922">
    <property type="entry name" value="HATPase_EvgS-ArcB-TorS-like"/>
    <property type="match status" value="1"/>
</dbReference>
<dbReference type="Gene3D" id="3.30.565.10">
    <property type="entry name" value="Histidine kinase-like ATPase, C-terminal domain"/>
    <property type="match status" value="1"/>
</dbReference>
<dbReference type="InterPro" id="IPR005467">
    <property type="entry name" value="His_kinase_dom"/>
</dbReference>
<accession>A0A1V1PCC7</accession>
<dbReference type="SMART" id="SM00387">
    <property type="entry name" value="HATPase_c"/>
    <property type="match status" value="1"/>
</dbReference>
<dbReference type="SUPFAM" id="SSF47384">
    <property type="entry name" value="Homodimeric domain of signal transducing histidine kinase"/>
    <property type="match status" value="1"/>
</dbReference>
<evidence type="ECO:0000313" key="8">
    <source>
        <dbReference type="Proteomes" id="UP000189670"/>
    </source>
</evidence>
<dbReference type="InterPro" id="IPR003594">
    <property type="entry name" value="HATPase_dom"/>
</dbReference>
<keyword evidence="4" id="KW-0902">Two-component regulatory system</keyword>
<keyword evidence="3" id="KW-0597">Phosphoprotein</keyword>
<dbReference type="PANTHER" id="PTHR45339:SF1">
    <property type="entry name" value="HYBRID SIGNAL TRANSDUCTION HISTIDINE KINASE J"/>
    <property type="match status" value="1"/>
</dbReference>
<dbReference type="Gene3D" id="1.10.287.130">
    <property type="match status" value="1"/>
</dbReference>
<dbReference type="InterPro" id="IPR003661">
    <property type="entry name" value="HisK_dim/P_dom"/>
</dbReference>
<feature type="non-terminal residue" evidence="7">
    <location>
        <position position="1"/>
    </location>
</feature>
<sequence length="274" mass="30761">NQMAQKIIKQNEELEQRVIERTKELDDANKELQKLAILAEEANKAKSEFLTNVSHELRTPMNGIIGMATVLEDLGLDESYLQCVTIIQNSARDLLSLINDLLDFSSLDTGRMKLNIVAFDLKQTIDTILDIFQVKAQNKGLLLKHSVAPDVPNELRGDPTRLQQVIANLLDNAFKFTHTGTINLDIAVQMETPQETILDFRISDTGIGIRKDDMKHLFKLFSQVDASVTRQYGGTGLGLIISKKLVDLMGGEINVKSKKDKGSTFWFTLEFKKV</sequence>
<dbReference type="InterPro" id="IPR036890">
    <property type="entry name" value="HATPase_C_sf"/>
</dbReference>
<comment type="catalytic activity">
    <reaction evidence="1">
        <text>ATP + protein L-histidine = ADP + protein N-phospho-L-histidine.</text>
        <dbReference type="EC" id="2.7.13.3"/>
    </reaction>
</comment>
<dbReference type="PROSITE" id="PS50109">
    <property type="entry name" value="HIS_KIN"/>
    <property type="match status" value="1"/>
</dbReference>
<name>A0A1V1PCC7_9BACT</name>
<dbReference type="EC" id="2.7.13.3" evidence="2"/>